<evidence type="ECO:0000313" key="3">
    <source>
        <dbReference type="Proteomes" id="UP000031967"/>
    </source>
</evidence>
<proteinExistence type="predicted"/>
<sequence>MNEWLAEKRNIKGLTHEQVAELAGIERSYYTKIENGLTPSVKVAKSIAAVLDFNWIIFFEAKCEKNAQTEIIA</sequence>
<dbReference type="Gene3D" id="1.10.260.40">
    <property type="entry name" value="lambda repressor-like DNA-binding domains"/>
    <property type="match status" value="1"/>
</dbReference>
<name>A0ABR5AA78_9BACL</name>
<keyword evidence="3" id="KW-1185">Reference proteome</keyword>
<dbReference type="PROSITE" id="PS50943">
    <property type="entry name" value="HTH_CROC1"/>
    <property type="match status" value="1"/>
</dbReference>
<accession>A0ABR5AA78</accession>
<dbReference type="SMART" id="SM00530">
    <property type="entry name" value="HTH_XRE"/>
    <property type="match status" value="1"/>
</dbReference>
<reference evidence="2 3" key="1">
    <citation type="submission" date="2014-12" db="EMBL/GenBank/DDBJ databases">
        <title>Draft genome sequence of Paenibacillus kamchatkensis strain B-2647.</title>
        <authorList>
            <person name="Karlyshev A.V."/>
            <person name="Kudryashova E.B."/>
        </authorList>
    </citation>
    <scope>NUCLEOTIDE SEQUENCE [LARGE SCALE GENOMIC DNA]</scope>
    <source>
        <strain evidence="2 3">VKM B-2647</strain>
    </source>
</reference>
<dbReference type="InterPro" id="IPR001387">
    <property type="entry name" value="Cro/C1-type_HTH"/>
</dbReference>
<dbReference type="SUPFAM" id="SSF47413">
    <property type="entry name" value="lambda repressor-like DNA-binding domains"/>
    <property type="match status" value="1"/>
</dbReference>
<feature type="domain" description="HTH cro/C1-type" evidence="1">
    <location>
        <begin position="5"/>
        <end position="58"/>
    </location>
</feature>
<dbReference type="CDD" id="cd00093">
    <property type="entry name" value="HTH_XRE"/>
    <property type="match status" value="1"/>
</dbReference>
<dbReference type="Proteomes" id="UP000031967">
    <property type="component" value="Unassembled WGS sequence"/>
</dbReference>
<comment type="caution">
    <text evidence="2">The sequence shown here is derived from an EMBL/GenBank/DDBJ whole genome shotgun (WGS) entry which is preliminary data.</text>
</comment>
<dbReference type="Pfam" id="PF01381">
    <property type="entry name" value="HTH_3"/>
    <property type="match status" value="1"/>
</dbReference>
<evidence type="ECO:0000259" key="1">
    <source>
        <dbReference type="PROSITE" id="PS50943"/>
    </source>
</evidence>
<dbReference type="InterPro" id="IPR010982">
    <property type="entry name" value="Lambda_DNA-bd_dom_sf"/>
</dbReference>
<organism evidence="2 3">
    <name type="scientific">Gordoniibacillus kamchatkensis</name>
    <dbReference type="NCBI Taxonomy" id="1590651"/>
    <lineage>
        <taxon>Bacteria</taxon>
        <taxon>Bacillati</taxon>
        <taxon>Bacillota</taxon>
        <taxon>Bacilli</taxon>
        <taxon>Bacillales</taxon>
        <taxon>Paenibacillaceae</taxon>
        <taxon>Gordoniibacillus</taxon>
    </lineage>
</organism>
<evidence type="ECO:0000313" key="2">
    <source>
        <dbReference type="EMBL" id="KIL37964.1"/>
    </source>
</evidence>
<dbReference type="RefSeq" id="WP_041052174.1">
    <property type="nucleotide sequence ID" value="NZ_JXAK01000085.1"/>
</dbReference>
<protein>
    <recommendedName>
        <fullName evidence="1">HTH cro/C1-type domain-containing protein</fullName>
    </recommendedName>
</protein>
<gene>
    <name evidence="2" type="ORF">SD70_29720</name>
</gene>
<dbReference type="EMBL" id="JXAK01000085">
    <property type="protein sequence ID" value="KIL37964.1"/>
    <property type="molecule type" value="Genomic_DNA"/>
</dbReference>